<accession>A0A1H2EXI3</accession>
<proteinExistence type="predicted"/>
<keyword evidence="1" id="KW-0732">Signal</keyword>
<feature type="chain" id="PRO_5009273405" description="Cytochrome c domain-containing protein" evidence="1">
    <location>
        <begin position="21"/>
        <end position="174"/>
    </location>
</feature>
<gene>
    <name evidence="2" type="ORF">SAMN05216580_0898</name>
</gene>
<dbReference type="OrthoDB" id="9811281at2"/>
<feature type="signal peptide" evidence="1">
    <location>
        <begin position="1"/>
        <end position="20"/>
    </location>
</feature>
<evidence type="ECO:0000313" key="3">
    <source>
        <dbReference type="Proteomes" id="UP000243063"/>
    </source>
</evidence>
<dbReference type="STRING" id="1245526.SAMN05216580_0898"/>
<dbReference type="SUPFAM" id="SSF46626">
    <property type="entry name" value="Cytochrome c"/>
    <property type="match status" value="1"/>
</dbReference>
<dbReference type="Proteomes" id="UP000243063">
    <property type="component" value="Chromosome I"/>
</dbReference>
<evidence type="ECO:0008006" key="4">
    <source>
        <dbReference type="Google" id="ProtNLM"/>
    </source>
</evidence>
<name>A0A1H2EXI3_9GAMM</name>
<dbReference type="GO" id="GO:0020037">
    <property type="term" value="F:heme binding"/>
    <property type="evidence" value="ECO:0007669"/>
    <property type="project" value="InterPro"/>
</dbReference>
<reference evidence="3" key="1">
    <citation type="submission" date="2016-10" db="EMBL/GenBank/DDBJ databases">
        <authorList>
            <person name="Varghese N."/>
            <person name="Submissions S."/>
        </authorList>
    </citation>
    <scope>NUCLEOTIDE SEQUENCE [LARGE SCALE GENOMIC DNA]</scope>
    <source>
        <strain evidence="3">CCTCC 2012022</strain>
    </source>
</reference>
<dbReference type="InterPro" id="IPR036909">
    <property type="entry name" value="Cyt_c-like_dom_sf"/>
</dbReference>
<dbReference type="RefSeq" id="WP_090212441.1">
    <property type="nucleotide sequence ID" value="NZ_LT629780.1"/>
</dbReference>
<keyword evidence="3" id="KW-1185">Reference proteome</keyword>
<dbReference type="GO" id="GO:0009055">
    <property type="term" value="F:electron transfer activity"/>
    <property type="evidence" value="ECO:0007669"/>
    <property type="project" value="InterPro"/>
</dbReference>
<dbReference type="Gene3D" id="1.10.760.10">
    <property type="entry name" value="Cytochrome c-like domain"/>
    <property type="match status" value="1"/>
</dbReference>
<dbReference type="AlphaFoldDB" id="A0A1H2EXI3"/>
<organism evidence="2 3">
    <name type="scientific">Geopseudomonas guangdongensis</name>
    <dbReference type="NCBI Taxonomy" id="1245526"/>
    <lineage>
        <taxon>Bacteria</taxon>
        <taxon>Pseudomonadati</taxon>
        <taxon>Pseudomonadota</taxon>
        <taxon>Gammaproteobacteria</taxon>
        <taxon>Pseudomonadales</taxon>
        <taxon>Pseudomonadaceae</taxon>
        <taxon>Geopseudomonas</taxon>
    </lineage>
</organism>
<protein>
    <recommendedName>
        <fullName evidence="4">Cytochrome c domain-containing protein</fullName>
    </recommendedName>
</protein>
<sequence>MRLLILAGLAAVLAAPPALARAIPDPQQKPAPGNEAPQTPIAQAGYSAATNYQLQCLGCHLTHGEGAPRNDTPRMTGFVGNFLRVEGGRDFLVRVPGVAQSALSDAQIAELLNWILDPQGMAGASTPADFRPYSATEVGQVRRQALLNLPGTRAELIARMRAQGIAIDDGMGTP</sequence>
<dbReference type="EMBL" id="LT629780">
    <property type="protein sequence ID" value="SDT99842.1"/>
    <property type="molecule type" value="Genomic_DNA"/>
</dbReference>
<evidence type="ECO:0000313" key="2">
    <source>
        <dbReference type="EMBL" id="SDT99842.1"/>
    </source>
</evidence>
<evidence type="ECO:0000256" key="1">
    <source>
        <dbReference type="SAM" id="SignalP"/>
    </source>
</evidence>